<dbReference type="GO" id="GO:0035312">
    <property type="term" value="F:5'-3' DNA exonuclease activity"/>
    <property type="evidence" value="ECO:0007669"/>
    <property type="project" value="TreeGrafter"/>
</dbReference>
<organism evidence="2 3">
    <name type="scientific">Sellimonas catena</name>
    <dbReference type="NCBI Taxonomy" id="2994035"/>
    <lineage>
        <taxon>Bacteria</taxon>
        <taxon>Bacillati</taxon>
        <taxon>Bacillota</taxon>
        <taxon>Clostridia</taxon>
        <taxon>Lachnospirales</taxon>
        <taxon>Lachnospiraceae</taxon>
        <taxon>Sellimonas</taxon>
    </lineage>
</organism>
<gene>
    <name evidence="2" type="ORF">Selli2_21490</name>
</gene>
<evidence type="ECO:0000313" key="2">
    <source>
        <dbReference type="EMBL" id="GLG90722.1"/>
    </source>
</evidence>
<evidence type="ECO:0000313" key="3">
    <source>
        <dbReference type="Proteomes" id="UP001145094"/>
    </source>
</evidence>
<dbReference type="InterPro" id="IPR052018">
    <property type="entry name" value="PHP_domain"/>
</dbReference>
<name>A0A9W6CG64_9FIRM</name>
<dbReference type="InterPro" id="IPR004013">
    <property type="entry name" value="PHP_dom"/>
</dbReference>
<dbReference type="Proteomes" id="UP001145094">
    <property type="component" value="Unassembled WGS sequence"/>
</dbReference>
<proteinExistence type="predicted"/>
<dbReference type="SUPFAM" id="SSF89550">
    <property type="entry name" value="PHP domain-like"/>
    <property type="match status" value="1"/>
</dbReference>
<dbReference type="EMBL" id="BSCH01000013">
    <property type="protein sequence ID" value="GLG90722.1"/>
    <property type="molecule type" value="Genomic_DNA"/>
</dbReference>
<dbReference type="CDD" id="cd07432">
    <property type="entry name" value="PHP_HisPPase"/>
    <property type="match status" value="1"/>
</dbReference>
<dbReference type="Gene3D" id="3.20.20.140">
    <property type="entry name" value="Metal-dependent hydrolases"/>
    <property type="match status" value="1"/>
</dbReference>
<dbReference type="Pfam" id="PF02811">
    <property type="entry name" value="PHP"/>
    <property type="match status" value="1"/>
</dbReference>
<feature type="domain" description="PHP" evidence="1">
    <location>
        <begin position="5"/>
        <end position="139"/>
    </location>
</feature>
<reference evidence="2" key="1">
    <citation type="submission" date="2022-11" db="EMBL/GenBank/DDBJ databases">
        <title>Draft genome sequence of Sellimonas catena strain 18CBH55.</title>
        <authorList>
            <person name="Atsushi H."/>
            <person name="Moriya O."/>
            <person name="Mitsuo S."/>
        </authorList>
    </citation>
    <scope>NUCLEOTIDE SEQUENCE</scope>
    <source>
        <strain evidence="2">18CBH55</strain>
    </source>
</reference>
<reference evidence="2" key="3">
    <citation type="journal article" date="2023" name="Int. J. Syst. Evol. Microbiol.">
        <title>Sellimonas catena sp. nov., isolated from human faeces.</title>
        <authorList>
            <person name="Hisatomi A."/>
            <person name="Ohkuma M."/>
            <person name="Sakamoto M."/>
        </authorList>
    </citation>
    <scope>NUCLEOTIDE SEQUENCE</scope>
    <source>
        <strain evidence="2">18CBH55</strain>
    </source>
</reference>
<dbReference type="RefSeq" id="WP_281845461.1">
    <property type="nucleotide sequence ID" value="NZ_BSCH01000013.1"/>
</dbReference>
<dbReference type="PANTHER" id="PTHR42924">
    <property type="entry name" value="EXONUCLEASE"/>
    <property type="match status" value="1"/>
</dbReference>
<dbReference type="AlphaFoldDB" id="A0A9W6CG64"/>
<sequence length="223" mass="25580">MKIEMHVHTSEGSPCAKADAESIMKAYAEAGYDALVITNHFDSVLLNEFGKTDEEKIERYLMGYRKAKAAEEKYGIQVMLGVEIRLEPNEEDFLIYGINEDFLFQHPDLCFLSQEEIYHLCHSCGALFYQAHPFWEPCVPRDPEFLDGVEYNQRPNSGNHNEKLDEWRKAYPELKLVSGSDCHDLDQVGFGGIETEKDVHNIKEVVALMKEEKIRLIVSTDSN</sequence>
<accession>A0A9W6CG64</accession>
<dbReference type="InterPro" id="IPR016195">
    <property type="entry name" value="Pol/histidinol_Pase-like"/>
</dbReference>
<protein>
    <recommendedName>
        <fullName evidence="1">PHP domain-containing protein</fullName>
    </recommendedName>
</protein>
<dbReference type="PANTHER" id="PTHR42924:SF3">
    <property type="entry name" value="POLYMERASE_HISTIDINOL PHOSPHATASE N-TERMINAL DOMAIN-CONTAINING PROTEIN"/>
    <property type="match status" value="1"/>
</dbReference>
<evidence type="ECO:0000259" key="1">
    <source>
        <dbReference type="Pfam" id="PF02811"/>
    </source>
</evidence>
<comment type="caution">
    <text evidence="2">The sequence shown here is derived from an EMBL/GenBank/DDBJ whole genome shotgun (WGS) entry which is preliminary data.</text>
</comment>
<dbReference type="GO" id="GO:0004534">
    <property type="term" value="F:5'-3' RNA exonuclease activity"/>
    <property type="evidence" value="ECO:0007669"/>
    <property type="project" value="TreeGrafter"/>
</dbReference>
<reference evidence="2" key="2">
    <citation type="submission" date="2022-11" db="EMBL/GenBank/DDBJ databases">
        <title>Draft genome sequence of Sellimonas catena strain 18CBH55.</title>
        <authorList>
            <person name="Hisatomi A."/>
            <person name="Ohkuma M."/>
            <person name="Sakamoto M."/>
        </authorList>
    </citation>
    <scope>NUCLEOTIDE SEQUENCE</scope>
    <source>
        <strain evidence="2">18CBH55</strain>
    </source>
</reference>